<feature type="domain" description="4Fe-4S ferredoxin-type" evidence="8">
    <location>
        <begin position="461"/>
        <end position="492"/>
    </location>
</feature>
<evidence type="ECO:0000313" key="10">
    <source>
        <dbReference type="Proteomes" id="UP000013015"/>
    </source>
</evidence>
<dbReference type="GO" id="GO:0016491">
    <property type="term" value="F:oxidoreductase activity"/>
    <property type="evidence" value="ECO:0007669"/>
    <property type="project" value="UniProtKB-KW"/>
</dbReference>
<dbReference type="InterPro" id="IPR051460">
    <property type="entry name" value="HdrC_iron-sulfur_subunit"/>
</dbReference>
<comment type="caution">
    <text evidence="9">The sequence shown here is derived from an EMBL/GenBank/DDBJ whole genome shotgun (WGS) entry which is preliminary data.</text>
</comment>
<keyword evidence="10" id="KW-1185">Reference proteome</keyword>
<feature type="region of interest" description="Disordered" evidence="6">
    <location>
        <begin position="685"/>
        <end position="707"/>
    </location>
</feature>
<keyword evidence="7" id="KW-0472">Membrane</keyword>
<dbReference type="HOGENOM" id="CLU_005304_2_0_11"/>
<dbReference type="PANTHER" id="PTHR43255:SF1">
    <property type="entry name" value="IRON-SULFUR-BINDING OXIDOREDUCTASE FADF-RELATED"/>
    <property type="match status" value="1"/>
</dbReference>
<evidence type="ECO:0000256" key="7">
    <source>
        <dbReference type="SAM" id="Phobius"/>
    </source>
</evidence>
<dbReference type="SUPFAM" id="SSF46548">
    <property type="entry name" value="alpha-helical ferredoxin"/>
    <property type="match status" value="1"/>
</dbReference>
<keyword evidence="1" id="KW-0004">4Fe-4S</keyword>
<dbReference type="Gene3D" id="1.10.1060.10">
    <property type="entry name" value="Alpha-helical ferredoxin"/>
    <property type="match status" value="2"/>
</dbReference>
<feature type="region of interest" description="Disordered" evidence="6">
    <location>
        <begin position="165"/>
        <end position="184"/>
    </location>
</feature>
<dbReference type="GO" id="GO:0005886">
    <property type="term" value="C:plasma membrane"/>
    <property type="evidence" value="ECO:0007669"/>
    <property type="project" value="TreeGrafter"/>
</dbReference>
<feature type="compositionally biased region" description="Gly residues" evidence="6">
    <location>
        <begin position="836"/>
        <end position="847"/>
    </location>
</feature>
<dbReference type="InterPro" id="IPR004017">
    <property type="entry name" value="Cys_rich_dom"/>
</dbReference>
<keyword evidence="4" id="KW-0408">Iron</keyword>
<dbReference type="InterPro" id="IPR009051">
    <property type="entry name" value="Helical_ferredxn"/>
</dbReference>
<feature type="transmembrane region" description="Helical" evidence="7">
    <location>
        <begin position="196"/>
        <end position="216"/>
    </location>
</feature>
<dbReference type="eggNOG" id="COG0247">
    <property type="taxonomic scope" value="Bacteria"/>
</dbReference>
<dbReference type="Proteomes" id="UP000013015">
    <property type="component" value="Unassembled WGS sequence"/>
</dbReference>
<dbReference type="PANTHER" id="PTHR43255">
    <property type="entry name" value="IRON-SULFUR-BINDING OXIDOREDUCTASE FADF-RELATED-RELATED"/>
    <property type="match status" value="1"/>
</dbReference>
<evidence type="ECO:0000259" key="8">
    <source>
        <dbReference type="PROSITE" id="PS51379"/>
    </source>
</evidence>
<protein>
    <submittedName>
        <fullName evidence="9">Putative iron-sulfur-binding reductase</fullName>
    </submittedName>
</protein>
<keyword evidence="7" id="KW-0812">Transmembrane</keyword>
<dbReference type="RefSeq" id="WP_005962477.1">
    <property type="nucleotide sequence ID" value="NZ_CP040505.1"/>
</dbReference>
<feature type="transmembrane region" description="Helical" evidence="7">
    <location>
        <begin position="257"/>
        <end position="278"/>
    </location>
</feature>
<feature type="transmembrane region" description="Helical" evidence="7">
    <location>
        <begin position="228"/>
        <end position="250"/>
    </location>
</feature>
<reference evidence="9 10" key="1">
    <citation type="submission" date="2013-03" db="EMBL/GenBank/DDBJ databases">
        <title>Reference genome for the Human Microbiome Project.</title>
        <authorList>
            <person name="Aqrawi P."/>
            <person name="Ayvaz T."/>
            <person name="Bess C."/>
            <person name="Blankenburg K."/>
            <person name="Coyle M."/>
            <person name="Deng J."/>
            <person name="Forbes L."/>
            <person name="Fowler G."/>
            <person name="Francisco L."/>
            <person name="Fu Q."/>
            <person name="Gibbs R."/>
            <person name="Gross S."/>
            <person name="Gubbala S."/>
            <person name="Hale W."/>
            <person name="Hemphill L."/>
            <person name="Highlander S."/>
            <person name="Hirani K."/>
            <person name="Jackson L."/>
            <person name="Jakkamsetti A."/>
            <person name="Javaid M."/>
            <person name="Jayaseelan J.C."/>
            <person name="Jiang H."/>
            <person name="Joshi V."/>
            <person name="Korchina V."/>
            <person name="Kovar C."/>
            <person name="Lara F."/>
            <person name="Lee S."/>
            <person name="Liu Y."/>
            <person name="Mata R."/>
            <person name="Mathew T."/>
            <person name="Munidasa M."/>
            <person name="Muzny D."/>
            <person name="Nazareth L."/>
            <person name="Ngo R."/>
            <person name="Nguyen L."/>
            <person name="Nguyen N."/>
            <person name="Okwuonu G."/>
            <person name="Ongeri F."/>
            <person name="Palculict T."/>
            <person name="Patil S."/>
            <person name="Petrosino J."/>
            <person name="Pham C."/>
            <person name="Pham P."/>
            <person name="Pu L.-L."/>
            <person name="Qin X."/>
            <person name="Qu J."/>
            <person name="Reid J."/>
            <person name="Ross M."/>
            <person name="Ruth R."/>
            <person name="Saada N."/>
            <person name="San Lucas F."/>
            <person name="Santibanez J."/>
            <person name="Shang Y."/>
            <person name="Simmons D."/>
            <person name="Song X.-Z."/>
            <person name="Tang L.-Y."/>
            <person name="Thornton R."/>
            <person name="Warren J."/>
            <person name="Weissenberger G."/>
            <person name="Wilczek-Boney K."/>
            <person name="Worley K."/>
            <person name="Youmans B."/>
            <person name="Zhang J."/>
            <person name="Zhang L."/>
            <person name="Zhao Z."/>
            <person name="Zhou C."/>
            <person name="Zhu D."/>
            <person name="Zhu Y."/>
        </authorList>
    </citation>
    <scope>NUCLEOTIDE SEQUENCE [LARGE SCALE GENOMIC DNA]</scope>
    <source>
        <strain evidence="9 10">F0333</strain>
    </source>
</reference>
<feature type="region of interest" description="Disordered" evidence="6">
    <location>
        <begin position="824"/>
        <end position="866"/>
    </location>
</feature>
<dbReference type="Pfam" id="PF02754">
    <property type="entry name" value="CCG"/>
    <property type="match status" value="2"/>
</dbReference>
<sequence>MASPVLSVVSWAFSLLVTLIGILALTRGVISLVRRVREGTPEPGRMRPVGKRTWMLLTTALSHREFKGRPWVRLAHWFVMISFPLLFLTLITGYGQLRNQHFTLPLIGHFIPWEWLTEFFAWGGLFGIIALMIIRARSGRGSAAEAALSNDEPDQAAASLGARKGELPSDLSRPHPRDGSPKGTASRFLGSTRWQALFVEWVVLIVCACIITLRGLEFALESVTPGAALGVGLVWHFPLTSWIGTLLIGAGANATGIANGVVLVATLKIITSMLWMIVVGVQTSMGIAWHRFLAVINVYARRKADGSKSLGAADHMLINGKPVTSPDVFDDLDEDTVLGTSSLAELSWKARLDLYACTECGRCQELCPAWNTAKPLSPKLLIMSMRDHMESASKKEIVSQQISDAQVPGERSAKELAASGEIMLDKGVDPSPHSLDLLKVLAASGATGPMGVADVDAPLVPEVVSEEALWDCTMCGACVDQCPVDIEHIDHILDLRRHQVLMESAFPRELSRAFRGMESKQNPYNQPARKRLDWAKDLDFDVPVVGEDLEDASEVDYLFWVGCAGAFDDSAKKTSAAIAELLHTAGVSFAVLGSGESCTGDPARRAGNEVLFQMLAAQAIETLNEAKPQKIVVSCAHCFNTIAGEFPELGGHFEVVHHTQLLNRLVREGRLTPVAAPGVAKRSAAASVTANRGATTPVAAEPGEQGEALGTPLHVTYHDACYLGRHNKIFAPPRELLASLPGVELVEMPRHADRAMCCGAGGAHAWFEESRGTRIADARIAEAASTGADVVATACPFCSQMLGSASGASAGLFPVLAPASSASAGVGDSDSTGVAPGAGTGKSGGARVGASAGAGTSAGSSAGADASASAGASAGAGAGASAATGADAGAQRIPLVKDVAIMLLESVRRGQAQPPVEGE</sequence>
<feature type="domain" description="4Fe-4S ferredoxin-type" evidence="8">
    <location>
        <begin position="348"/>
        <end position="379"/>
    </location>
</feature>
<dbReference type="Pfam" id="PF13187">
    <property type="entry name" value="Fer4_9"/>
    <property type="match status" value="1"/>
</dbReference>
<feature type="compositionally biased region" description="Low complexity" evidence="6">
    <location>
        <begin position="848"/>
        <end position="866"/>
    </location>
</feature>
<evidence type="ECO:0000256" key="6">
    <source>
        <dbReference type="SAM" id="MobiDB-lite"/>
    </source>
</evidence>
<organism evidence="9 10">
    <name type="scientific">Schaalia cardiffensis F0333</name>
    <dbReference type="NCBI Taxonomy" id="888050"/>
    <lineage>
        <taxon>Bacteria</taxon>
        <taxon>Bacillati</taxon>
        <taxon>Actinomycetota</taxon>
        <taxon>Actinomycetes</taxon>
        <taxon>Actinomycetales</taxon>
        <taxon>Actinomycetaceae</taxon>
        <taxon>Schaalia</taxon>
    </lineage>
</organism>
<keyword evidence="3" id="KW-0560">Oxidoreductase</keyword>
<dbReference type="PATRIC" id="fig|888050.3.peg.713"/>
<dbReference type="GO" id="GO:0051539">
    <property type="term" value="F:4 iron, 4 sulfur cluster binding"/>
    <property type="evidence" value="ECO:0007669"/>
    <property type="project" value="UniProtKB-KW"/>
</dbReference>
<dbReference type="PROSITE" id="PS51379">
    <property type="entry name" value="4FE4S_FER_2"/>
    <property type="match status" value="2"/>
</dbReference>
<evidence type="ECO:0000256" key="4">
    <source>
        <dbReference type="ARBA" id="ARBA00023004"/>
    </source>
</evidence>
<keyword evidence="2" id="KW-0479">Metal-binding</keyword>
<proteinExistence type="predicted"/>
<dbReference type="InterPro" id="IPR017900">
    <property type="entry name" value="4Fe4S_Fe_S_CS"/>
</dbReference>
<feature type="transmembrane region" description="Helical" evidence="7">
    <location>
        <begin position="115"/>
        <end position="134"/>
    </location>
</feature>
<feature type="compositionally biased region" description="Basic and acidic residues" evidence="6">
    <location>
        <begin position="165"/>
        <end position="180"/>
    </location>
</feature>
<keyword evidence="5" id="KW-0411">Iron-sulfur</keyword>
<dbReference type="InterPro" id="IPR017896">
    <property type="entry name" value="4Fe4S_Fe-S-bd"/>
</dbReference>
<name>N6X435_9ACTO</name>
<dbReference type="AlphaFoldDB" id="N6X435"/>
<evidence type="ECO:0000256" key="5">
    <source>
        <dbReference type="ARBA" id="ARBA00023014"/>
    </source>
</evidence>
<evidence type="ECO:0000313" key="9">
    <source>
        <dbReference type="EMBL" id="ENO18491.1"/>
    </source>
</evidence>
<accession>N6X435</accession>
<dbReference type="GO" id="GO:0046872">
    <property type="term" value="F:metal ion binding"/>
    <property type="evidence" value="ECO:0007669"/>
    <property type="project" value="UniProtKB-KW"/>
</dbReference>
<evidence type="ECO:0000256" key="1">
    <source>
        <dbReference type="ARBA" id="ARBA00022485"/>
    </source>
</evidence>
<feature type="transmembrane region" description="Helical" evidence="7">
    <location>
        <begin position="74"/>
        <end position="95"/>
    </location>
</feature>
<gene>
    <name evidence="9" type="ORF">HMPREF9004_0748</name>
</gene>
<dbReference type="PROSITE" id="PS00198">
    <property type="entry name" value="4FE4S_FER_1"/>
    <property type="match status" value="2"/>
</dbReference>
<keyword evidence="7" id="KW-1133">Transmembrane helix</keyword>
<feature type="transmembrane region" description="Helical" evidence="7">
    <location>
        <begin position="6"/>
        <end position="25"/>
    </location>
</feature>
<dbReference type="STRING" id="888050.HMPREF9004_0748"/>
<evidence type="ECO:0000256" key="2">
    <source>
        <dbReference type="ARBA" id="ARBA00022723"/>
    </source>
</evidence>
<evidence type="ECO:0000256" key="3">
    <source>
        <dbReference type="ARBA" id="ARBA00023002"/>
    </source>
</evidence>
<dbReference type="EMBL" id="AQHZ01000013">
    <property type="protein sequence ID" value="ENO18491.1"/>
    <property type="molecule type" value="Genomic_DNA"/>
</dbReference>